<dbReference type="ESTHER" id="phypa-a9t8u8">
    <property type="family name" value="Acidic_Lipase"/>
</dbReference>
<dbReference type="AlphaFoldDB" id="A9T8U8"/>
<dbReference type="EnsemblPlants" id="Pp3c18_6270V3.1">
    <property type="protein sequence ID" value="Pp3c18_6270V3.1"/>
    <property type="gene ID" value="Pp3c18_6270"/>
</dbReference>
<dbReference type="InterPro" id="IPR029058">
    <property type="entry name" value="AB_hydrolase_fold"/>
</dbReference>
<keyword evidence="6" id="KW-1185">Reference proteome</keyword>
<dbReference type="FunFam" id="3.40.50.1820:FF:000091">
    <property type="entry name" value="Gastric triacylglycerol lipase"/>
    <property type="match status" value="1"/>
</dbReference>
<feature type="region of interest" description="Disordered" evidence="1">
    <location>
        <begin position="92"/>
        <end position="124"/>
    </location>
</feature>
<feature type="domain" description="Partial AB-hydrolase lipase" evidence="3">
    <location>
        <begin position="294"/>
        <end position="348"/>
    </location>
</feature>
<evidence type="ECO:0000313" key="4">
    <source>
        <dbReference type="EMBL" id="PNR34894.1"/>
    </source>
</evidence>
<dbReference type="SUPFAM" id="SSF53474">
    <property type="entry name" value="alpha/beta-Hydrolases"/>
    <property type="match status" value="1"/>
</dbReference>
<reference evidence="4 6" key="2">
    <citation type="journal article" date="2018" name="Plant J.">
        <title>The Physcomitrella patens chromosome-scale assembly reveals moss genome structure and evolution.</title>
        <authorList>
            <person name="Lang D."/>
            <person name="Ullrich K.K."/>
            <person name="Murat F."/>
            <person name="Fuchs J."/>
            <person name="Jenkins J."/>
            <person name="Haas F.B."/>
            <person name="Piednoel M."/>
            <person name="Gundlach H."/>
            <person name="Van Bel M."/>
            <person name="Meyberg R."/>
            <person name="Vives C."/>
            <person name="Morata J."/>
            <person name="Symeonidi A."/>
            <person name="Hiss M."/>
            <person name="Muchero W."/>
            <person name="Kamisugi Y."/>
            <person name="Saleh O."/>
            <person name="Blanc G."/>
            <person name="Decker E.L."/>
            <person name="van Gessel N."/>
            <person name="Grimwood J."/>
            <person name="Hayes R.D."/>
            <person name="Graham S.W."/>
            <person name="Gunter L.E."/>
            <person name="McDaniel S.F."/>
            <person name="Hoernstein S.N.W."/>
            <person name="Larsson A."/>
            <person name="Li F.W."/>
            <person name="Perroud P.F."/>
            <person name="Phillips J."/>
            <person name="Ranjan P."/>
            <person name="Rokshar D.S."/>
            <person name="Rothfels C.J."/>
            <person name="Schneider L."/>
            <person name="Shu S."/>
            <person name="Stevenson D.W."/>
            <person name="Thummler F."/>
            <person name="Tillich M."/>
            <person name="Villarreal Aguilar J.C."/>
            <person name="Widiez T."/>
            <person name="Wong G.K."/>
            <person name="Wymore A."/>
            <person name="Zhang Y."/>
            <person name="Zimmer A.D."/>
            <person name="Quatrano R.S."/>
            <person name="Mayer K.F.X."/>
            <person name="Goodstein D."/>
            <person name="Casacuberta J.M."/>
            <person name="Vandepoele K."/>
            <person name="Reski R."/>
            <person name="Cuming A.C."/>
            <person name="Tuskan G.A."/>
            <person name="Maumus F."/>
            <person name="Salse J."/>
            <person name="Schmutz J."/>
            <person name="Rensing S.A."/>
        </authorList>
    </citation>
    <scope>NUCLEOTIDE SEQUENCE [LARGE SCALE GENOMIC DNA]</scope>
    <source>
        <strain evidence="5 6">cv. Gransden 2004</strain>
    </source>
</reference>
<dbReference type="PANTHER" id="PTHR11005">
    <property type="entry name" value="LYSOSOMAL ACID LIPASE-RELATED"/>
    <property type="match status" value="1"/>
</dbReference>
<reference evidence="5" key="3">
    <citation type="submission" date="2020-12" db="UniProtKB">
        <authorList>
            <consortium name="EnsemblPlants"/>
        </authorList>
    </citation>
    <scope>IDENTIFICATION</scope>
</reference>
<name>A9T8U8_PHYPA</name>
<organism evidence="4">
    <name type="scientific">Physcomitrium patens</name>
    <name type="common">Spreading-leaved earth moss</name>
    <name type="synonym">Physcomitrella patens</name>
    <dbReference type="NCBI Taxonomy" id="3218"/>
    <lineage>
        <taxon>Eukaryota</taxon>
        <taxon>Viridiplantae</taxon>
        <taxon>Streptophyta</taxon>
        <taxon>Embryophyta</taxon>
        <taxon>Bryophyta</taxon>
        <taxon>Bryophytina</taxon>
        <taxon>Bryopsida</taxon>
        <taxon>Funariidae</taxon>
        <taxon>Funariales</taxon>
        <taxon>Funariaceae</taxon>
        <taxon>Physcomitrium</taxon>
    </lineage>
</organism>
<protein>
    <recommendedName>
        <fullName evidence="3">Partial AB-hydrolase lipase domain-containing protein</fullName>
    </recommendedName>
</protein>
<dbReference type="Gramene" id="Pp3c18_6270V3.2">
    <property type="protein sequence ID" value="Pp3c18_6270V3.2"/>
    <property type="gene ID" value="Pp3c18_6270"/>
</dbReference>
<keyword evidence="2" id="KW-0472">Membrane</keyword>
<keyword evidence="2" id="KW-1133">Transmembrane helix</keyword>
<dbReference type="InterPro" id="IPR006693">
    <property type="entry name" value="AB_hydrolase_lipase"/>
</dbReference>
<accession>A9T8U8</accession>
<feature type="compositionally biased region" description="Polar residues" evidence="1">
    <location>
        <begin position="719"/>
        <end position="732"/>
    </location>
</feature>
<dbReference type="RefSeq" id="XP_024402376.1">
    <property type="nucleotide sequence ID" value="XM_024546608.2"/>
</dbReference>
<dbReference type="OMA" id="KEHDVPN"/>
<evidence type="ECO:0000313" key="6">
    <source>
        <dbReference type="Proteomes" id="UP000006727"/>
    </source>
</evidence>
<reference evidence="4 6" key="1">
    <citation type="journal article" date="2008" name="Science">
        <title>The Physcomitrella genome reveals evolutionary insights into the conquest of land by plants.</title>
        <authorList>
            <person name="Rensing S."/>
            <person name="Lang D."/>
            <person name="Zimmer A."/>
            <person name="Terry A."/>
            <person name="Salamov A."/>
            <person name="Shapiro H."/>
            <person name="Nishiyama T."/>
            <person name="Perroud P.-F."/>
            <person name="Lindquist E."/>
            <person name="Kamisugi Y."/>
            <person name="Tanahashi T."/>
            <person name="Sakakibara K."/>
            <person name="Fujita T."/>
            <person name="Oishi K."/>
            <person name="Shin-I T."/>
            <person name="Kuroki Y."/>
            <person name="Toyoda A."/>
            <person name="Suzuki Y."/>
            <person name="Hashimoto A."/>
            <person name="Yamaguchi K."/>
            <person name="Sugano A."/>
            <person name="Kohara Y."/>
            <person name="Fujiyama A."/>
            <person name="Anterola A."/>
            <person name="Aoki S."/>
            <person name="Ashton N."/>
            <person name="Barbazuk W.B."/>
            <person name="Barker E."/>
            <person name="Bennetzen J."/>
            <person name="Bezanilla M."/>
            <person name="Blankenship R."/>
            <person name="Cho S.H."/>
            <person name="Dutcher S."/>
            <person name="Estelle M."/>
            <person name="Fawcett J.A."/>
            <person name="Gundlach H."/>
            <person name="Hanada K."/>
            <person name="Heyl A."/>
            <person name="Hicks K.A."/>
            <person name="Hugh J."/>
            <person name="Lohr M."/>
            <person name="Mayer K."/>
            <person name="Melkozernov A."/>
            <person name="Murata T."/>
            <person name="Nelson D."/>
            <person name="Pils B."/>
            <person name="Prigge M."/>
            <person name="Reiss B."/>
            <person name="Renner T."/>
            <person name="Rombauts S."/>
            <person name="Rushton P."/>
            <person name="Sanderfoot A."/>
            <person name="Schween G."/>
            <person name="Shiu S.-H."/>
            <person name="Stueber K."/>
            <person name="Theodoulou F.L."/>
            <person name="Tu H."/>
            <person name="Van de Peer Y."/>
            <person name="Verrier P.J."/>
            <person name="Waters E."/>
            <person name="Wood A."/>
            <person name="Yang L."/>
            <person name="Cove D."/>
            <person name="Cuming A."/>
            <person name="Hasebe M."/>
            <person name="Lucas S."/>
            <person name="Mishler D.B."/>
            <person name="Reski R."/>
            <person name="Grigoriev I."/>
            <person name="Quatrano R.S."/>
            <person name="Boore J.L."/>
        </authorList>
    </citation>
    <scope>NUCLEOTIDE SEQUENCE [LARGE SCALE GENOMIC DNA]</scope>
    <source>
        <strain evidence="5 6">cv. Gransden 2004</strain>
    </source>
</reference>
<keyword evidence="2" id="KW-0812">Transmembrane</keyword>
<dbReference type="Gramene" id="Pp3c18_6270V3.1">
    <property type="protein sequence ID" value="Pp3c18_6270V3.1"/>
    <property type="gene ID" value="Pp3c18_6270"/>
</dbReference>
<evidence type="ECO:0000313" key="5">
    <source>
        <dbReference type="EnsemblPlants" id="Pp3c18_6270V3.1"/>
    </source>
</evidence>
<dbReference type="Pfam" id="PF04083">
    <property type="entry name" value="Abhydro_lipase"/>
    <property type="match status" value="1"/>
</dbReference>
<evidence type="ECO:0000256" key="2">
    <source>
        <dbReference type="SAM" id="Phobius"/>
    </source>
</evidence>
<feature type="region of interest" description="Disordered" evidence="1">
    <location>
        <begin position="269"/>
        <end position="288"/>
    </location>
</feature>
<dbReference type="Proteomes" id="UP000006727">
    <property type="component" value="Chromosome 18"/>
</dbReference>
<dbReference type="EMBL" id="ABEU02000018">
    <property type="protein sequence ID" value="PNR34894.1"/>
    <property type="molecule type" value="Genomic_DNA"/>
</dbReference>
<dbReference type="PaxDb" id="3218-PP1S185_55V6.1"/>
<feature type="compositionally biased region" description="Acidic residues" evidence="1">
    <location>
        <begin position="92"/>
        <end position="101"/>
    </location>
</feature>
<dbReference type="HOGENOM" id="CLU_015070_0_0_1"/>
<dbReference type="GO" id="GO:0006629">
    <property type="term" value="P:lipid metabolic process"/>
    <property type="evidence" value="ECO:0000318"/>
    <property type="project" value="GO_Central"/>
</dbReference>
<sequence>MQRLVDNVLGNAKESIKTFTQESFQNTVRAINGISAYILAIFPGRGPAWDGIQSHSTFRPPRMPRWMEEGVSSFNTFLADYDTDSESSDEFEHEFGVEDIDSTAPPSPSSECSHFSRSGSSGRRNRRNRTLAQRLLLWILWPLRILLEFFRRWWSGNQGSRRLPNVPKSPRSNSGGFRDLARRLSDGVELSGIREFPAPKFSADRRRGIIEDLQLVVELLIERVFEVVRSLVHHVLSPFKTLREFLYWAFFRDTSYNDDTDLADMATLGNSDPDAPKQKQVPHHPLNTDNRTCQDIITSLGYPYEAYRVTTEDGHILLLERIPRRESRKVVFLQHGVLDSSISWVSNGVVGSQAFAAFDQGYDVYLGNLRGLAAREHANKHISPQKYWDFTVNEHGIEDIPAMITKIHELKMLELRGPVHSEIEYGEISQSVKYDSKNFPYTLCGIAHSLGGAAMLIYVVTRCLAKRPHYLSGLILLSPAGFHEDAPFSLKVLQFIIPLLAPVLNLLMPGIYIPTRFFRALFNKLSRDFQNYPAVGGLVQAVLSYVIGGDSSNWVGAIGVSHYNMNNMPGVSVRVAVHLSQMMRAKRFIMYNFGSKELNFEAYGSPYPLDIAANYNVIDIPVDLVGGQRDKLIPPSMVRKHYEALKSGGCQASYAEFGFAHLDFTFANREELMAYVSSRLSLVDPVPGKIIEPLEETQSSKKLTGALSRKSFRQRRNFKSSNSDSTNNQNVLVQETRIAEELLESRPLASKPKST</sequence>
<dbReference type="EnsemblPlants" id="Pp3c18_6270V3.2">
    <property type="protein sequence ID" value="Pp3c18_6270V3.2"/>
    <property type="gene ID" value="Pp3c18_6270"/>
</dbReference>
<dbReference type="GeneID" id="112295274"/>
<evidence type="ECO:0000256" key="1">
    <source>
        <dbReference type="SAM" id="MobiDB-lite"/>
    </source>
</evidence>
<feature type="transmembrane region" description="Helical" evidence="2">
    <location>
        <begin position="439"/>
        <end position="460"/>
    </location>
</feature>
<dbReference type="GO" id="GO:0016298">
    <property type="term" value="F:lipase activity"/>
    <property type="evidence" value="ECO:0000318"/>
    <property type="project" value="GO_Central"/>
</dbReference>
<gene>
    <name evidence="5" type="primary">LOC112295274</name>
    <name evidence="4" type="ORF">PHYPA_022792</name>
</gene>
<dbReference type="eggNOG" id="KOG2624">
    <property type="taxonomic scope" value="Eukaryota"/>
</dbReference>
<feature type="region of interest" description="Disordered" evidence="1">
    <location>
        <begin position="713"/>
        <end position="732"/>
    </location>
</feature>
<dbReference type="STRING" id="3218.A9T8U8"/>
<dbReference type="Gene3D" id="3.40.50.1820">
    <property type="entry name" value="alpha/beta hydrolase"/>
    <property type="match status" value="1"/>
</dbReference>
<proteinExistence type="predicted"/>
<evidence type="ECO:0000259" key="3">
    <source>
        <dbReference type="Pfam" id="PF04083"/>
    </source>
</evidence>
<feature type="transmembrane region" description="Helical" evidence="2">
    <location>
        <begin position="492"/>
        <end position="513"/>
    </location>
</feature>
<dbReference type="OrthoDB" id="9974421at2759"/>